<evidence type="ECO:0000313" key="7">
    <source>
        <dbReference type="Proteomes" id="UP001249851"/>
    </source>
</evidence>
<dbReference type="Gene3D" id="1.20.1160.20">
    <property type="match status" value="2"/>
</dbReference>
<reference evidence="6" key="1">
    <citation type="journal article" date="2023" name="G3 (Bethesda)">
        <title>Whole genome assembly and annotation of the endangered Caribbean coral Acropora cervicornis.</title>
        <authorList>
            <person name="Selwyn J.D."/>
            <person name="Vollmer S.V."/>
        </authorList>
    </citation>
    <scope>NUCLEOTIDE SEQUENCE</scope>
    <source>
        <strain evidence="6">K2</strain>
    </source>
</reference>
<dbReference type="InterPro" id="IPR051844">
    <property type="entry name" value="USH2_Complex_Protein"/>
</dbReference>
<dbReference type="AlphaFoldDB" id="A0AAD9VF39"/>
<dbReference type="InterPro" id="IPR030237">
    <property type="entry name" value="Harmonin_N"/>
</dbReference>
<dbReference type="EMBL" id="JARQWQ010000004">
    <property type="protein sequence ID" value="KAK2572161.1"/>
    <property type="molecule type" value="Genomic_DNA"/>
</dbReference>
<comment type="caution">
    <text evidence="6">The sequence shown here is derived from an EMBL/GenBank/DDBJ whole genome shotgun (WGS) entry which is preliminary data.</text>
</comment>
<dbReference type="InterPro" id="IPR001478">
    <property type="entry name" value="PDZ"/>
</dbReference>
<feature type="domain" description="PDZ" evidence="5">
    <location>
        <begin position="134"/>
        <end position="204"/>
    </location>
</feature>
<dbReference type="PROSITE" id="PS50106">
    <property type="entry name" value="PDZ"/>
    <property type="match status" value="3"/>
</dbReference>
<dbReference type="SMART" id="SM00228">
    <property type="entry name" value="PDZ"/>
    <property type="match status" value="3"/>
</dbReference>
<comment type="subcellular location">
    <subcellularLocation>
        <location evidence="1">Cell projection</location>
    </subcellularLocation>
</comment>
<feature type="domain" description="PDZ" evidence="5">
    <location>
        <begin position="830"/>
        <end position="904"/>
    </location>
</feature>
<evidence type="ECO:0000256" key="1">
    <source>
        <dbReference type="ARBA" id="ARBA00004316"/>
    </source>
</evidence>
<evidence type="ECO:0000259" key="5">
    <source>
        <dbReference type="PROSITE" id="PS50106"/>
    </source>
</evidence>
<proteinExistence type="predicted"/>
<accession>A0AAD9VF39</accession>
<dbReference type="GO" id="GO:0005886">
    <property type="term" value="C:plasma membrane"/>
    <property type="evidence" value="ECO:0007669"/>
    <property type="project" value="TreeGrafter"/>
</dbReference>
<dbReference type="Proteomes" id="UP001249851">
    <property type="component" value="Unassembled WGS sequence"/>
</dbReference>
<keyword evidence="7" id="KW-1185">Reference proteome</keyword>
<feature type="region of interest" description="Disordered" evidence="4">
    <location>
        <begin position="399"/>
        <end position="445"/>
    </location>
</feature>
<dbReference type="GO" id="GO:0005929">
    <property type="term" value="C:cilium"/>
    <property type="evidence" value="ECO:0007669"/>
    <property type="project" value="TreeGrafter"/>
</dbReference>
<reference evidence="6" key="2">
    <citation type="journal article" date="2023" name="Science">
        <title>Genomic signatures of disease resistance in endangered staghorn corals.</title>
        <authorList>
            <person name="Vollmer S.V."/>
            <person name="Selwyn J.D."/>
            <person name="Despard B.A."/>
            <person name="Roesel C.L."/>
        </authorList>
    </citation>
    <scope>NUCLEOTIDE SEQUENCE</scope>
    <source>
        <strain evidence="6">K2</strain>
    </source>
</reference>
<sequence length="921" mass="101278">MAQTADLQRREQQREFQRNAHRLLSEDDRNYLHYTLKEYQTYKSVEKLVTALKTCLDNPRKLDLLADIRNLIPLAHLNKFDSLAPYSEMAHPFNPANEGFAKRKTQSLPHSYENTEQRTLARGSSPTNKAPLKFITVVRTSTEEALGFKIKGGRDTDSPVIISEVDEDSSAAKQGLQTGDQLIEVNGVDFEKIAVSSAENLLESMNKLKLVVKSQGSMLEEVDLTNSWGHRNGKIIQNGIAENDSLQASSSSGGSLTLQHSSHLLNSADTRKVNLPLELATNGFIGFNLRGGSEYGLGLYVSGVDRGSPAEKAGFKVGDQLMEVNGKNFENLRHKEAVEFIKSQKHIMVTLKAVGRLPEAKHYQSQISWVYPDGSVVIEGKEAYSQSLSAPVSPVNSLELSHSSTQFPDFENETPTRDTSSPRRMLCETGVQTPEPSPEPPPEVNDNVVLVQVSQEPELERTQSAKSLATSSTSSGGEIRSAYSSESVNGRDETSKKMSIISMSKEEALLSGSDGEFNDNNKIRKSKSFLQKHGDKIKSKLSFRKKSKPKIEARGGSTRQQMLAYIEEKAKKILVVDEYNAVIRHIKQYQEDSDVESLVNKLLAILDKPEKALLLRDVRTLVLPYDLGRFDAMVSAHEKEALEYLSGFVPGSPTIIPTVAEKPKRQLVAAIQDSRGSFQLRTKEEVEKIKQDKEEMDKKRAQTAWLGGSILDRSTISSNGHNPNAIITLPPNYAIDTTPEKDTNRAPTIPAPGPFEVPYIQVNNGNARLSKHDQNDNENPARIQSLLVPDRVSIEYKGDEREVGGSSLKSPSGGFSVAAPSTAVSDGYPSVTILLSKKRTSLGISISGGKGSKTQPDVRVEKIFPGGAAADDGRLKSGDEILSVDGSSLRDVTHAEAVDIIRRSYNDKSKDVMEIVVIPKQ</sequence>
<dbReference type="GO" id="GO:0002142">
    <property type="term" value="C:stereocilia ankle link complex"/>
    <property type="evidence" value="ECO:0007669"/>
    <property type="project" value="TreeGrafter"/>
</dbReference>
<feature type="compositionally biased region" description="Low complexity" evidence="4">
    <location>
        <begin position="464"/>
        <end position="475"/>
    </location>
</feature>
<name>A0AAD9VF39_ACRCE</name>
<feature type="domain" description="PDZ" evidence="5">
    <location>
        <begin position="274"/>
        <end position="343"/>
    </location>
</feature>
<gene>
    <name evidence="6" type="ORF">P5673_002371</name>
</gene>
<dbReference type="FunFam" id="2.30.42.10:FF:000087">
    <property type="entry name" value="Whirlin a"/>
    <property type="match status" value="1"/>
</dbReference>
<protein>
    <submittedName>
        <fullName evidence="6">Whirlin</fullName>
    </submittedName>
</protein>
<dbReference type="PANTHER" id="PTHR23116">
    <property type="entry name" value="PDZ DOMAIN CONTAINING WHIRLIN AND HARMONIN-RELATED"/>
    <property type="match status" value="1"/>
</dbReference>
<evidence type="ECO:0000313" key="6">
    <source>
        <dbReference type="EMBL" id="KAK2572161.1"/>
    </source>
</evidence>
<dbReference type="PANTHER" id="PTHR23116:SF29">
    <property type="entry name" value="PDZ DOMAIN-CONTAINING PROTEIN 7"/>
    <property type="match status" value="1"/>
</dbReference>
<dbReference type="Pfam" id="PF21219">
    <property type="entry name" value="USH1C_N"/>
    <property type="match status" value="1"/>
</dbReference>
<keyword evidence="2" id="KW-0677">Repeat</keyword>
<dbReference type="GO" id="GO:0032426">
    <property type="term" value="C:stereocilium tip"/>
    <property type="evidence" value="ECO:0007669"/>
    <property type="project" value="TreeGrafter"/>
</dbReference>
<dbReference type="Gene3D" id="2.30.42.10">
    <property type="match status" value="3"/>
</dbReference>
<keyword evidence="3" id="KW-0966">Cell projection</keyword>
<evidence type="ECO:0000256" key="2">
    <source>
        <dbReference type="ARBA" id="ARBA00022737"/>
    </source>
</evidence>
<dbReference type="SUPFAM" id="SSF50156">
    <property type="entry name" value="PDZ domain-like"/>
    <property type="match status" value="3"/>
</dbReference>
<feature type="region of interest" description="Disordered" evidence="4">
    <location>
        <begin position="457"/>
        <end position="498"/>
    </location>
</feature>
<dbReference type="InterPro" id="IPR036034">
    <property type="entry name" value="PDZ_sf"/>
</dbReference>
<evidence type="ECO:0000256" key="4">
    <source>
        <dbReference type="SAM" id="MobiDB-lite"/>
    </source>
</evidence>
<organism evidence="6 7">
    <name type="scientific">Acropora cervicornis</name>
    <name type="common">Staghorn coral</name>
    <dbReference type="NCBI Taxonomy" id="6130"/>
    <lineage>
        <taxon>Eukaryota</taxon>
        <taxon>Metazoa</taxon>
        <taxon>Cnidaria</taxon>
        <taxon>Anthozoa</taxon>
        <taxon>Hexacorallia</taxon>
        <taxon>Scleractinia</taxon>
        <taxon>Astrocoeniina</taxon>
        <taxon>Acroporidae</taxon>
        <taxon>Acropora</taxon>
    </lineage>
</organism>
<evidence type="ECO:0000256" key="3">
    <source>
        <dbReference type="ARBA" id="ARBA00023273"/>
    </source>
</evidence>
<dbReference type="Pfam" id="PF23116">
    <property type="entry name" value="HHD_RTEL1"/>
    <property type="match status" value="1"/>
</dbReference>
<dbReference type="Pfam" id="PF00595">
    <property type="entry name" value="PDZ"/>
    <property type="match status" value="3"/>
</dbReference>